<organism evidence="1 2">
    <name type="scientific">Alloscardovia venturai</name>
    <dbReference type="NCBI Taxonomy" id="1769421"/>
    <lineage>
        <taxon>Bacteria</taxon>
        <taxon>Bacillati</taxon>
        <taxon>Actinomycetota</taxon>
        <taxon>Actinomycetes</taxon>
        <taxon>Bifidobacteriales</taxon>
        <taxon>Bifidobacteriaceae</taxon>
        <taxon>Alloscardovia</taxon>
    </lineage>
</organism>
<name>A0ABW2Y3E4_9BIFI</name>
<dbReference type="Proteomes" id="UP001597036">
    <property type="component" value="Unassembled WGS sequence"/>
</dbReference>
<proteinExistence type="predicted"/>
<comment type="caution">
    <text evidence="1">The sequence shown here is derived from an EMBL/GenBank/DDBJ whole genome shotgun (WGS) entry which is preliminary data.</text>
</comment>
<gene>
    <name evidence="1" type="ORF">ACFQY8_03350</name>
</gene>
<dbReference type="RefSeq" id="WP_377938500.1">
    <property type="nucleotide sequence ID" value="NZ_JBHTHQ010000018.1"/>
</dbReference>
<evidence type="ECO:0008006" key="3">
    <source>
        <dbReference type="Google" id="ProtNLM"/>
    </source>
</evidence>
<evidence type="ECO:0000313" key="2">
    <source>
        <dbReference type="Proteomes" id="UP001597036"/>
    </source>
</evidence>
<keyword evidence="2" id="KW-1185">Reference proteome</keyword>
<sequence length="101" mass="11409">MSDYPDFPWDESQAVTLHGKEAQQAMNEILMRAADDAPTVEEALYRLKTGRPRVEESSETAILNIRVPKSWLDMLDAQAKRLGSSRSQLARDILHRGMQPA</sequence>
<protein>
    <recommendedName>
        <fullName evidence="3">Ribbon-helix-helix protein CopG domain-containing protein</fullName>
    </recommendedName>
</protein>
<accession>A0ABW2Y3E4</accession>
<evidence type="ECO:0000313" key="1">
    <source>
        <dbReference type="EMBL" id="MFD0704784.1"/>
    </source>
</evidence>
<dbReference type="EMBL" id="JBHTHQ010000018">
    <property type="protein sequence ID" value="MFD0704784.1"/>
    <property type="molecule type" value="Genomic_DNA"/>
</dbReference>
<reference evidence="2" key="1">
    <citation type="journal article" date="2019" name="Int. J. Syst. Evol. Microbiol.">
        <title>The Global Catalogue of Microorganisms (GCM) 10K type strain sequencing project: providing services to taxonomists for standard genome sequencing and annotation.</title>
        <authorList>
            <consortium name="The Broad Institute Genomics Platform"/>
            <consortium name="The Broad Institute Genome Sequencing Center for Infectious Disease"/>
            <person name="Wu L."/>
            <person name="Ma J."/>
        </authorList>
    </citation>
    <scope>NUCLEOTIDE SEQUENCE [LARGE SCALE GENOMIC DNA]</scope>
    <source>
        <strain evidence="2">CCM 8604</strain>
    </source>
</reference>